<feature type="transmembrane region" description="Helical" evidence="30">
    <location>
        <begin position="352"/>
        <end position="372"/>
    </location>
</feature>
<evidence type="ECO:0000256" key="28">
    <source>
        <dbReference type="ARBA" id="ARBA00069159"/>
    </source>
</evidence>
<dbReference type="Gene3D" id="3.40.50.300">
    <property type="entry name" value="P-loop containing nucleotide triphosphate hydrolases"/>
    <property type="match status" value="2"/>
</dbReference>
<feature type="transmembrane region" description="Helical" evidence="30">
    <location>
        <begin position="235"/>
        <end position="260"/>
    </location>
</feature>
<dbReference type="PROSITE" id="PS50893">
    <property type="entry name" value="ABC_TRANSPORTER_2"/>
    <property type="match status" value="2"/>
</dbReference>
<comment type="caution">
    <text evidence="33">The sequence shown here is derived from an EMBL/GenBank/DDBJ whole genome shotgun (WGS) entry which is preliminary data.</text>
</comment>
<comment type="catalytic activity">
    <reaction evidence="22">
        <text>(2S)-2-[5-amino-1-(beta-D-ribosyl)imidazole-4-carboxamido]succinate(in) + ATP + H2O = (2S)-2-[5-amino-1-(beta-D-ribosyl)imidazole-4-carboxamido]succinate(out) + ADP + phosphate + H(+)</text>
        <dbReference type="Rhea" id="RHEA:66752"/>
        <dbReference type="ChEBI" id="CHEBI:15377"/>
        <dbReference type="ChEBI" id="CHEBI:15378"/>
        <dbReference type="ChEBI" id="CHEBI:30616"/>
        <dbReference type="ChEBI" id="CHEBI:43474"/>
        <dbReference type="ChEBI" id="CHEBI:167466"/>
        <dbReference type="ChEBI" id="CHEBI:456216"/>
    </reaction>
    <physiologicalReaction direction="left-to-right" evidence="22">
        <dbReference type="Rhea" id="RHEA:66753"/>
    </physiologicalReaction>
</comment>
<comment type="catalytic activity">
    <reaction evidence="26">
        <text>N-acetyl-L-aspartate(in) + ATP + H2O = N-acetyl-L-aspartate(out) + ADP + phosphate + H(+)</text>
        <dbReference type="Rhea" id="RHEA:66744"/>
        <dbReference type="ChEBI" id="CHEBI:15377"/>
        <dbReference type="ChEBI" id="CHEBI:15378"/>
        <dbReference type="ChEBI" id="CHEBI:16953"/>
        <dbReference type="ChEBI" id="CHEBI:30616"/>
        <dbReference type="ChEBI" id="CHEBI:43474"/>
        <dbReference type="ChEBI" id="CHEBI:456216"/>
    </reaction>
    <physiologicalReaction direction="left-to-right" evidence="26">
        <dbReference type="Rhea" id="RHEA:66745"/>
    </physiologicalReaction>
</comment>
<dbReference type="CDD" id="cd03244">
    <property type="entry name" value="ABCC_MRP_domain2"/>
    <property type="match status" value="1"/>
</dbReference>
<dbReference type="EC" id="7.6.2.2" evidence="6"/>
<evidence type="ECO:0000256" key="19">
    <source>
        <dbReference type="ARBA" id="ARBA00023180"/>
    </source>
</evidence>
<feature type="transmembrane region" description="Helical" evidence="30">
    <location>
        <begin position="967"/>
        <end position="986"/>
    </location>
</feature>
<feature type="transmembrane region" description="Helical" evidence="30">
    <location>
        <begin position="882"/>
        <end position="901"/>
    </location>
</feature>
<evidence type="ECO:0000256" key="6">
    <source>
        <dbReference type="ARBA" id="ARBA00012191"/>
    </source>
</evidence>
<keyword evidence="7" id="KW-0813">Transport</keyword>
<dbReference type="FunFam" id="1.20.1560.10:FF:000015">
    <property type="entry name" value="multidrug resistance-associated protein 5 isoform X1"/>
    <property type="match status" value="1"/>
</dbReference>
<dbReference type="PROSITE" id="PS50929">
    <property type="entry name" value="ABC_TM1F"/>
    <property type="match status" value="2"/>
</dbReference>
<evidence type="ECO:0000313" key="34">
    <source>
        <dbReference type="Proteomes" id="UP001519460"/>
    </source>
</evidence>
<evidence type="ECO:0000256" key="23">
    <source>
        <dbReference type="ARBA" id="ARBA00050745"/>
    </source>
</evidence>
<feature type="transmembrane region" description="Helical" evidence="30">
    <location>
        <begin position="266"/>
        <end position="284"/>
    </location>
</feature>
<evidence type="ECO:0000256" key="5">
    <source>
        <dbReference type="ARBA" id="ARBA00009726"/>
    </source>
</evidence>
<evidence type="ECO:0000256" key="24">
    <source>
        <dbReference type="ARBA" id="ARBA00051604"/>
    </source>
</evidence>
<dbReference type="InterPro" id="IPR027417">
    <property type="entry name" value="P-loop_NTPase"/>
</dbReference>
<keyword evidence="19" id="KW-0325">Glycoprotein</keyword>
<dbReference type="GO" id="GO:0005796">
    <property type="term" value="C:Golgi lumen"/>
    <property type="evidence" value="ECO:0007669"/>
    <property type="project" value="UniProtKB-SubCell"/>
</dbReference>
<dbReference type="CDD" id="cd18599">
    <property type="entry name" value="ABC_6TM_MRP5_8_9_D2"/>
    <property type="match status" value="1"/>
</dbReference>
<evidence type="ECO:0000256" key="25">
    <source>
        <dbReference type="ARBA" id="ARBA00052576"/>
    </source>
</evidence>
<dbReference type="Proteomes" id="UP001519460">
    <property type="component" value="Unassembled WGS sequence"/>
</dbReference>
<keyword evidence="11" id="KW-0677">Repeat</keyword>
<feature type="domain" description="ABC transmembrane type-1" evidence="32">
    <location>
        <begin position="882"/>
        <end position="1109"/>
    </location>
</feature>
<dbReference type="FunFam" id="3.40.50.300:FF:000074">
    <property type="entry name" value="Multidrug resistance-associated protein 5 isoform 1"/>
    <property type="match status" value="1"/>
</dbReference>
<dbReference type="FunFam" id="1.20.1560.10:FF:000012">
    <property type="entry name" value="ATP binding cassette subfamily C member 5"/>
    <property type="match status" value="1"/>
</dbReference>
<comment type="catalytic activity">
    <reaction evidence="25">
        <text>N-acetyl-L-aspartyl-L-glutamyl-L-glutamate(in) + ATP + H2O = N-acetyl-L-aspartyl-L-glutamyl-L-glutamate(out) + ADP + phosphate + H(+)</text>
        <dbReference type="Rhea" id="RHEA:66732"/>
        <dbReference type="ChEBI" id="CHEBI:15377"/>
        <dbReference type="ChEBI" id="CHEBI:15378"/>
        <dbReference type="ChEBI" id="CHEBI:30616"/>
        <dbReference type="ChEBI" id="CHEBI:43474"/>
        <dbReference type="ChEBI" id="CHEBI:76935"/>
        <dbReference type="ChEBI" id="CHEBI:456216"/>
    </reaction>
    <physiologicalReaction direction="left-to-right" evidence="25">
        <dbReference type="Rhea" id="RHEA:66733"/>
    </physiologicalReaction>
</comment>
<evidence type="ECO:0000256" key="29">
    <source>
        <dbReference type="ARBA" id="ARBA00082793"/>
    </source>
</evidence>
<evidence type="ECO:0000256" key="16">
    <source>
        <dbReference type="ARBA" id="ARBA00022989"/>
    </source>
</evidence>
<sequence length="1389" mass="153615">ILDLQGKSDAGFDLDSRQPQLRQRGVKKYSHALKTLLPMRAKTPKEILPLSSLGLWNFATYGWVTSIVVRIYRRGVETMNSYRLEDRDAADWNSLRLERLWKEELEKKGTVKASLWRVLLRAYRTRLICSFICMVLFLFFSLLNPIFLIRHFLEYLGSGEVEVKWGLAYALGMLFCEVLRAVTMSMTWMINYQAGARARAAAMALLFRKILNLKGLRDKTVGELVNMLGNDSQRIFELCSIGPMVLSGPVAMTAGCIYSVYYLGPWALVGCAVFISFYPFNAIISRLTAYLRRKCIFVTDRRVRVMNELLTCIKLIKMYAWEKPFAKKIADIRLQERGLLEKSAIVQSISTSTAGMVPVIAATLTFVALVSVGNDLTAAQAFSFVALLNSLRFVLGVLPYSIKALAESSVALRRYQSVLVMEDMPSDKAAGSRPPDNVAIEIKDATLSWEAAVSEVTSPPSVKNNGKKPAAVVKVNGEATGGGDDEREKMLTDEAANLTMGEHSSEQATLTDISITLQKGQLLGVCGSVGSGKSSLVHAILGRMTQQAGSISVSGSIAYVPQQAWIMNATARENILFGLPYDEEKYKRVVEACGLTSDFEALVAGDLTEIGERGINLSGGQKQRVSLARAVYSDSDIYLLDDPLSAVDIHIGRHIFTQCIMGELAGKSIVFVTHQLQYLPQCSEVVFLKDGHILEKGDHTQLMALNGEYAALMRIYYAEHTTELADEEEMIEGAVEMSSSPQQPGFERMLSHASAASQKRIILERALSLTSKTSKSTEELSVKKEDAGKAGNAGKLIMKEEVQMGGVKGRVILDFMKAAGGYCASLSVLLVFLLTVSSQNASNIFLSYWLGEGSGNTTVQVGNVSIISESITDHPKLSTYTFIYGFSVVLMIATLCASSNMHDDVFAKMLRCPMSFYDTTPLGRIVNRFSSDMDEVDVRLPQTVEIFIANILHVLFSLALICYVAPFFLIALVPLVIMFVIMYRIFTRTIRDLKRLDMVSRAPLLSHITASVQGITTIHAYRKTSDFLKRFCSMLNTNTVPFIMFFVANRWLALRLDFISATVTGITAFIIVFTYETITPAMAGLALSSALQMTGLFQFTVRLAIESEARFTSVQRVLDYSQSIEPEAAPIIPDMRPHKDWPKKGGIVFRKVEMRYREGLPLTLKGVSFKVNPQEKIGIVGRTGSGKSTLGVVLFRLVELAGGSITIDDLDISLIGLEDLRSRLSIIPQDPVLFVGTIRYNLDPFNQHTDSDLWAALEKCHIKDSIAALEQKLEAPVVENGENFSVGERQLLCMARALLRHSKILMLDEATAAIDTETDALVQATLKEAFWDCTMLIIAHRLNTVLSCDKILVMDDGKVVEFDRPSTLMAKSDSAFRTMLEATEGSGLN</sequence>
<dbReference type="SUPFAM" id="SSF90123">
    <property type="entry name" value="ABC transporter transmembrane region"/>
    <property type="match status" value="2"/>
</dbReference>
<evidence type="ECO:0000256" key="30">
    <source>
        <dbReference type="SAM" id="Phobius"/>
    </source>
</evidence>
<feature type="transmembrane region" description="Helical" evidence="30">
    <location>
        <begin position="1058"/>
        <end position="1075"/>
    </location>
</feature>
<keyword evidence="12" id="KW-0547">Nucleotide-binding</keyword>
<keyword evidence="13" id="KW-0967">Endosome</keyword>
<dbReference type="PROSITE" id="PS00211">
    <property type="entry name" value="ABC_TRANSPORTER_1"/>
    <property type="match status" value="2"/>
</dbReference>
<proteinExistence type="inferred from homology"/>
<keyword evidence="16 30" id="KW-1133">Transmembrane helix</keyword>
<comment type="catalytic activity">
    <reaction evidence="21">
        <text>ATP + H2O + xenobioticSide 1 = ADP + phosphate + xenobioticSide 2.</text>
        <dbReference type="EC" id="7.6.2.2"/>
    </reaction>
</comment>
<dbReference type="PANTHER" id="PTHR24223">
    <property type="entry name" value="ATP-BINDING CASSETTE SUB-FAMILY C"/>
    <property type="match status" value="1"/>
</dbReference>
<dbReference type="GO" id="GO:0016323">
    <property type="term" value="C:basolateral plasma membrane"/>
    <property type="evidence" value="ECO:0007669"/>
    <property type="project" value="UniProtKB-SubCell"/>
</dbReference>
<evidence type="ECO:0000256" key="18">
    <source>
        <dbReference type="ARBA" id="ARBA00023136"/>
    </source>
</evidence>
<name>A0ABD0J641_9CAEN</name>
<feature type="transmembrane region" description="Helical" evidence="30">
    <location>
        <begin position="818"/>
        <end position="836"/>
    </location>
</feature>
<dbReference type="FunFam" id="3.40.50.300:FF:000605">
    <property type="entry name" value="multidrug resistance-associated protein 5 isoform X1"/>
    <property type="match status" value="1"/>
</dbReference>
<keyword evidence="18 30" id="KW-0472">Membrane</keyword>
<dbReference type="InterPro" id="IPR003593">
    <property type="entry name" value="AAA+_ATPase"/>
</dbReference>
<dbReference type="CDD" id="cd03250">
    <property type="entry name" value="ABCC_MRP_domain1"/>
    <property type="match status" value="1"/>
</dbReference>
<comment type="catalytic activity">
    <reaction evidence="23">
        <text>N-acetyl-L-aspartyl-L-glutamate(in) + ATP + H2O = N-acetyl-L-aspartyl-L-glutamate(out) + ADP + phosphate + H(+)</text>
        <dbReference type="Rhea" id="RHEA:66728"/>
        <dbReference type="ChEBI" id="CHEBI:15377"/>
        <dbReference type="ChEBI" id="CHEBI:15378"/>
        <dbReference type="ChEBI" id="CHEBI:30616"/>
        <dbReference type="ChEBI" id="CHEBI:43474"/>
        <dbReference type="ChEBI" id="CHEBI:76931"/>
        <dbReference type="ChEBI" id="CHEBI:456216"/>
    </reaction>
    <physiologicalReaction direction="left-to-right" evidence="23">
        <dbReference type="Rhea" id="RHEA:66729"/>
    </physiologicalReaction>
</comment>
<dbReference type="InterPro" id="IPR050173">
    <property type="entry name" value="ABC_transporter_C-like"/>
</dbReference>
<reference evidence="33 34" key="1">
    <citation type="journal article" date="2023" name="Sci. Data">
        <title>Genome assembly of the Korean intertidal mud-creeper Batillaria attramentaria.</title>
        <authorList>
            <person name="Patra A.K."/>
            <person name="Ho P.T."/>
            <person name="Jun S."/>
            <person name="Lee S.J."/>
            <person name="Kim Y."/>
            <person name="Won Y.J."/>
        </authorList>
    </citation>
    <scope>NUCLEOTIDE SEQUENCE [LARGE SCALE GENOMIC DNA]</scope>
    <source>
        <strain evidence="33">Wonlab-2016</strain>
    </source>
</reference>
<dbReference type="SUPFAM" id="SSF52540">
    <property type="entry name" value="P-loop containing nucleoside triphosphate hydrolases"/>
    <property type="match status" value="2"/>
</dbReference>
<evidence type="ECO:0000256" key="13">
    <source>
        <dbReference type="ARBA" id="ARBA00022753"/>
    </source>
</evidence>
<accession>A0ABD0J641</accession>
<gene>
    <name evidence="33" type="ORF">BaRGS_00038317</name>
</gene>
<evidence type="ECO:0000256" key="15">
    <source>
        <dbReference type="ARBA" id="ARBA00022967"/>
    </source>
</evidence>
<protein>
    <recommendedName>
        <fullName evidence="28">ATP-binding cassette sub-family C member 5</fullName>
        <ecNumber evidence="6">7.6.2.2</ecNumber>
    </recommendedName>
    <alternativeName>
        <fullName evidence="29">Multidrug resistance-associated protein 5</fullName>
    </alternativeName>
</protein>
<evidence type="ECO:0000256" key="20">
    <source>
        <dbReference type="ARBA" id="ARBA00023769"/>
    </source>
</evidence>
<dbReference type="InterPro" id="IPR011527">
    <property type="entry name" value="ABC1_TM_dom"/>
</dbReference>
<dbReference type="InterPro" id="IPR036640">
    <property type="entry name" value="ABC1_TM_sf"/>
</dbReference>
<dbReference type="InterPro" id="IPR003439">
    <property type="entry name" value="ABC_transporter-like_ATP-bd"/>
</dbReference>
<dbReference type="CDD" id="cd18592">
    <property type="entry name" value="ABC_6TM_MRP5_8_9_D1"/>
    <property type="match status" value="1"/>
</dbReference>
<dbReference type="GO" id="GO:0008559">
    <property type="term" value="F:ABC-type xenobiotic transporter activity"/>
    <property type="evidence" value="ECO:0007669"/>
    <property type="project" value="UniProtKB-EC"/>
</dbReference>
<dbReference type="EMBL" id="JACVVK020000612">
    <property type="protein sequence ID" value="KAK7462637.1"/>
    <property type="molecule type" value="Genomic_DNA"/>
</dbReference>
<evidence type="ECO:0000313" key="33">
    <source>
        <dbReference type="EMBL" id="KAK7462637.1"/>
    </source>
</evidence>
<comment type="catalytic activity">
    <reaction evidence="27">
        <text>3',5'-cyclic GMP(in) + ATP + H2O = 3',5'-cyclic GMP(out) + ADP + phosphate + H(+)</text>
        <dbReference type="Rhea" id="RHEA:66188"/>
        <dbReference type="ChEBI" id="CHEBI:15377"/>
        <dbReference type="ChEBI" id="CHEBI:15378"/>
        <dbReference type="ChEBI" id="CHEBI:30616"/>
        <dbReference type="ChEBI" id="CHEBI:43474"/>
        <dbReference type="ChEBI" id="CHEBI:57746"/>
        <dbReference type="ChEBI" id="CHEBI:456216"/>
    </reaction>
    <physiologicalReaction direction="left-to-right" evidence="27">
        <dbReference type="Rhea" id="RHEA:66189"/>
    </physiologicalReaction>
</comment>
<evidence type="ECO:0000256" key="12">
    <source>
        <dbReference type="ARBA" id="ARBA00022741"/>
    </source>
</evidence>
<evidence type="ECO:0000256" key="10">
    <source>
        <dbReference type="ARBA" id="ARBA00022692"/>
    </source>
</evidence>
<evidence type="ECO:0000256" key="14">
    <source>
        <dbReference type="ARBA" id="ARBA00022840"/>
    </source>
</evidence>
<dbReference type="GO" id="GO:0016324">
    <property type="term" value="C:apical plasma membrane"/>
    <property type="evidence" value="ECO:0007669"/>
    <property type="project" value="UniProtKB-SubCell"/>
</dbReference>
<feature type="non-terminal residue" evidence="33">
    <location>
        <position position="1"/>
    </location>
</feature>
<evidence type="ECO:0000256" key="17">
    <source>
        <dbReference type="ARBA" id="ARBA00023034"/>
    </source>
</evidence>
<keyword evidence="34" id="KW-1185">Reference proteome</keyword>
<keyword evidence="10 30" id="KW-0812">Transmembrane</keyword>
<evidence type="ECO:0000256" key="2">
    <source>
        <dbReference type="ARBA" id="ARBA00004463"/>
    </source>
</evidence>
<evidence type="ECO:0000256" key="9">
    <source>
        <dbReference type="ARBA" id="ARBA00022553"/>
    </source>
</evidence>
<feature type="transmembrane region" description="Helical" evidence="30">
    <location>
        <begin position="53"/>
        <end position="72"/>
    </location>
</feature>
<evidence type="ECO:0000256" key="3">
    <source>
        <dbReference type="ARBA" id="ARBA00004554"/>
    </source>
</evidence>
<evidence type="ECO:0000256" key="1">
    <source>
        <dbReference type="ARBA" id="ARBA00004424"/>
    </source>
</evidence>
<evidence type="ECO:0000256" key="7">
    <source>
        <dbReference type="ARBA" id="ARBA00022448"/>
    </source>
</evidence>
<dbReference type="Pfam" id="PF00664">
    <property type="entry name" value="ABC_membrane"/>
    <property type="match status" value="2"/>
</dbReference>
<keyword evidence="17" id="KW-0333">Golgi apparatus</keyword>
<dbReference type="PANTHER" id="PTHR24223:SF447">
    <property type="entry name" value="MULTIDRUG RESISTANCE-ASSOCIATED PROTEIN 5"/>
    <property type="match status" value="1"/>
</dbReference>
<dbReference type="SMART" id="SM00382">
    <property type="entry name" value="AAA"/>
    <property type="match status" value="2"/>
</dbReference>
<comment type="similarity">
    <text evidence="5">Belongs to the ABC transporter superfamily. ABCC family. Conjugate transporter (TC 3.A.1.208) subfamily.</text>
</comment>
<keyword evidence="15" id="KW-1278">Translocase</keyword>
<dbReference type="GO" id="GO:0010008">
    <property type="term" value="C:endosome membrane"/>
    <property type="evidence" value="ECO:0007669"/>
    <property type="project" value="UniProtKB-SubCell"/>
</dbReference>
<keyword evidence="14" id="KW-0067">ATP-binding</keyword>
<evidence type="ECO:0000256" key="8">
    <source>
        <dbReference type="ARBA" id="ARBA00022475"/>
    </source>
</evidence>
<comment type="catalytic activity">
    <reaction evidence="24">
        <text>3',5'-cyclic AMP(in) + ATP + H2O = 3',5'-cyclic AMP(out) + ADP + phosphate + H(+)</text>
        <dbReference type="Rhea" id="RHEA:66184"/>
        <dbReference type="ChEBI" id="CHEBI:15377"/>
        <dbReference type="ChEBI" id="CHEBI:15378"/>
        <dbReference type="ChEBI" id="CHEBI:30616"/>
        <dbReference type="ChEBI" id="CHEBI:43474"/>
        <dbReference type="ChEBI" id="CHEBI:58165"/>
        <dbReference type="ChEBI" id="CHEBI:456216"/>
    </reaction>
    <physiologicalReaction direction="left-to-right" evidence="24">
        <dbReference type="Rhea" id="RHEA:66185"/>
    </physiologicalReaction>
</comment>
<feature type="domain" description="ABC transmembrane type-1" evidence="32">
    <location>
        <begin position="130"/>
        <end position="407"/>
    </location>
</feature>
<keyword evidence="9" id="KW-0597">Phosphoprotein</keyword>
<evidence type="ECO:0000256" key="27">
    <source>
        <dbReference type="ARBA" id="ARBA00052963"/>
    </source>
</evidence>
<dbReference type="Pfam" id="PF00005">
    <property type="entry name" value="ABC_tran"/>
    <property type="match status" value="2"/>
</dbReference>
<feature type="domain" description="ABC transporter" evidence="31">
    <location>
        <begin position="493"/>
        <end position="715"/>
    </location>
</feature>
<dbReference type="GO" id="GO:0005524">
    <property type="term" value="F:ATP binding"/>
    <property type="evidence" value="ECO:0007669"/>
    <property type="project" value="UniProtKB-KW"/>
</dbReference>
<evidence type="ECO:0000256" key="26">
    <source>
        <dbReference type="ARBA" id="ARBA00052708"/>
    </source>
</evidence>
<evidence type="ECO:0000256" key="11">
    <source>
        <dbReference type="ARBA" id="ARBA00022737"/>
    </source>
</evidence>
<comment type="subcellular location">
    <subcellularLocation>
        <location evidence="1">Apical cell membrane</location>
        <topology evidence="1">Multi-pass membrane protein</topology>
    </subcellularLocation>
    <subcellularLocation>
        <location evidence="3">Basolateral cell membrane</location>
        <topology evidence="3">Multi-pass membrane protein</topology>
    </subcellularLocation>
    <subcellularLocation>
        <location evidence="2">Cytoplasmic granule</location>
    </subcellularLocation>
    <subcellularLocation>
        <location evidence="4">Endosome membrane</location>
    </subcellularLocation>
    <subcellularLocation>
        <location evidence="20">Golgi apparatus lumen</location>
    </subcellularLocation>
</comment>
<organism evidence="33 34">
    <name type="scientific">Batillaria attramentaria</name>
    <dbReference type="NCBI Taxonomy" id="370345"/>
    <lineage>
        <taxon>Eukaryota</taxon>
        <taxon>Metazoa</taxon>
        <taxon>Spiralia</taxon>
        <taxon>Lophotrochozoa</taxon>
        <taxon>Mollusca</taxon>
        <taxon>Gastropoda</taxon>
        <taxon>Caenogastropoda</taxon>
        <taxon>Sorbeoconcha</taxon>
        <taxon>Cerithioidea</taxon>
        <taxon>Batillariidae</taxon>
        <taxon>Batillaria</taxon>
    </lineage>
</organism>
<feature type="transmembrane region" description="Helical" evidence="30">
    <location>
        <begin position="127"/>
        <end position="147"/>
    </location>
</feature>
<evidence type="ECO:0000256" key="22">
    <source>
        <dbReference type="ARBA" id="ARBA00050661"/>
    </source>
</evidence>
<keyword evidence="8" id="KW-1003">Cell membrane</keyword>
<dbReference type="InterPro" id="IPR017871">
    <property type="entry name" value="ABC_transporter-like_CS"/>
</dbReference>
<evidence type="ECO:0000259" key="32">
    <source>
        <dbReference type="PROSITE" id="PS50929"/>
    </source>
</evidence>
<dbReference type="Gene3D" id="1.20.1560.10">
    <property type="entry name" value="ABC transporter type 1, transmembrane domain"/>
    <property type="match status" value="2"/>
</dbReference>
<evidence type="ECO:0000256" key="4">
    <source>
        <dbReference type="ARBA" id="ARBA00004608"/>
    </source>
</evidence>
<feature type="domain" description="ABC transporter" evidence="31">
    <location>
        <begin position="1149"/>
        <end position="1381"/>
    </location>
</feature>
<feature type="transmembrane region" description="Helical" evidence="30">
    <location>
        <begin position="167"/>
        <end position="190"/>
    </location>
</feature>
<evidence type="ECO:0000256" key="21">
    <source>
        <dbReference type="ARBA" id="ARBA00034018"/>
    </source>
</evidence>
<evidence type="ECO:0000259" key="31">
    <source>
        <dbReference type="PROSITE" id="PS50893"/>
    </source>
</evidence>